<sequence>MVATPSDPALWYSAAYAGSDQWIFSFEKGHILELEKAVAASWRTPIPQLAKTSFELPQLGRCLGDIRSTLLEGRGFAVLRGLPVG</sequence>
<accession>A0A382ACI1</accession>
<proteinExistence type="predicted"/>
<protein>
    <submittedName>
        <fullName evidence="1">Uncharacterized protein</fullName>
    </submittedName>
</protein>
<dbReference type="EMBL" id="UINC01024827">
    <property type="protein sequence ID" value="SVA99260.1"/>
    <property type="molecule type" value="Genomic_DNA"/>
</dbReference>
<organism evidence="1">
    <name type="scientific">marine metagenome</name>
    <dbReference type="NCBI Taxonomy" id="408172"/>
    <lineage>
        <taxon>unclassified sequences</taxon>
        <taxon>metagenomes</taxon>
        <taxon>ecological metagenomes</taxon>
    </lineage>
</organism>
<evidence type="ECO:0000313" key="1">
    <source>
        <dbReference type="EMBL" id="SVA99260.1"/>
    </source>
</evidence>
<dbReference type="AlphaFoldDB" id="A0A382ACI1"/>
<reference evidence="1" key="1">
    <citation type="submission" date="2018-05" db="EMBL/GenBank/DDBJ databases">
        <authorList>
            <person name="Lanie J.A."/>
            <person name="Ng W.-L."/>
            <person name="Kazmierczak K.M."/>
            <person name="Andrzejewski T.M."/>
            <person name="Davidsen T.M."/>
            <person name="Wayne K.J."/>
            <person name="Tettelin H."/>
            <person name="Glass J.I."/>
            <person name="Rusch D."/>
            <person name="Podicherti R."/>
            <person name="Tsui H.-C.T."/>
            <person name="Winkler M.E."/>
        </authorList>
    </citation>
    <scope>NUCLEOTIDE SEQUENCE</scope>
</reference>
<feature type="non-terminal residue" evidence="1">
    <location>
        <position position="85"/>
    </location>
</feature>
<name>A0A382ACI1_9ZZZZ</name>
<gene>
    <name evidence="1" type="ORF">METZ01_LOCUS152114</name>
</gene>